<feature type="transmembrane region" description="Helical" evidence="21">
    <location>
        <begin position="354"/>
        <end position="375"/>
    </location>
</feature>
<feature type="transmembrane region" description="Helical" evidence="21">
    <location>
        <begin position="72"/>
        <end position="90"/>
    </location>
</feature>
<feature type="transmembrane region" description="Helical" evidence="21">
    <location>
        <begin position="139"/>
        <end position="172"/>
    </location>
</feature>
<dbReference type="EMBL" id="LCAB01000008">
    <property type="protein sequence ID" value="KKR82978.1"/>
    <property type="molecule type" value="Genomic_DNA"/>
</dbReference>
<evidence type="ECO:0000313" key="22">
    <source>
        <dbReference type="EMBL" id="KKR82978.1"/>
    </source>
</evidence>
<dbReference type="AlphaFoldDB" id="A0A0G0U1I7"/>
<dbReference type="PANTHER" id="PTHR30474">
    <property type="entry name" value="CELL CYCLE PROTEIN"/>
    <property type="match status" value="1"/>
</dbReference>
<evidence type="ECO:0000256" key="2">
    <source>
        <dbReference type="ARBA" id="ARBA00004752"/>
    </source>
</evidence>
<keyword evidence="9" id="KW-0573">Peptidoglycan synthesis</keyword>
<evidence type="ECO:0000256" key="18">
    <source>
        <dbReference type="ARBA" id="ARBA00041418"/>
    </source>
</evidence>
<evidence type="ECO:0000256" key="12">
    <source>
        <dbReference type="ARBA" id="ARBA00023306"/>
    </source>
</evidence>
<comment type="subcellular location">
    <subcellularLocation>
        <location evidence="1">Cell membrane</location>
        <topology evidence="1">Multi-pass membrane protein</topology>
    </subcellularLocation>
</comment>
<feature type="transmembrane region" description="Helical" evidence="21">
    <location>
        <begin position="179"/>
        <end position="196"/>
    </location>
</feature>
<dbReference type="GO" id="GO:0008360">
    <property type="term" value="P:regulation of cell shape"/>
    <property type="evidence" value="ECO:0007669"/>
    <property type="project" value="UniProtKB-KW"/>
</dbReference>
<dbReference type="GO" id="GO:0071555">
    <property type="term" value="P:cell wall organization"/>
    <property type="evidence" value="ECO:0007669"/>
    <property type="project" value="UniProtKB-KW"/>
</dbReference>
<evidence type="ECO:0000256" key="8">
    <source>
        <dbReference type="ARBA" id="ARBA00022960"/>
    </source>
</evidence>
<comment type="catalytic activity">
    <reaction evidence="20">
        <text>[GlcNAc-(1-&gt;4)-Mur2Ac(oyl-L-Ala-gamma-D-Glu-L-Lys-D-Ala-D-Ala)](n)-di-trans,octa-cis-undecaprenyl diphosphate + beta-D-GlcNAc-(1-&gt;4)-Mur2Ac(oyl-L-Ala-gamma-D-Glu-L-Lys-D-Ala-D-Ala)-di-trans,octa-cis-undecaprenyl diphosphate = [GlcNAc-(1-&gt;4)-Mur2Ac(oyl-L-Ala-gamma-D-Glu-L-Lys-D-Ala-D-Ala)](n+1)-di-trans,octa-cis-undecaprenyl diphosphate + di-trans,octa-cis-undecaprenyl diphosphate + H(+)</text>
        <dbReference type="Rhea" id="RHEA:23708"/>
        <dbReference type="Rhea" id="RHEA-COMP:9602"/>
        <dbReference type="Rhea" id="RHEA-COMP:9603"/>
        <dbReference type="ChEBI" id="CHEBI:15378"/>
        <dbReference type="ChEBI" id="CHEBI:58405"/>
        <dbReference type="ChEBI" id="CHEBI:60033"/>
        <dbReference type="ChEBI" id="CHEBI:78435"/>
        <dbReference type="EC" id="2.4.99.28"/>
    </reaction>
</comment>
<keyword evidence="8" id="KW-0133">Cell shape</keyword>
<organism evidence="22 23">
    <name type="scientific">Candidatus Daviesbacteria bacterium GW2011_GWA2_40_9</name>
    <dbReference type="NCBI Taxonomy" id="1618424"/>
    <lineage>
        <taxon>Bacteria</taxon>
        <taxon>Candidatus Daviesiibacteriota</taxon>
    </lineage>
</organism>
<evidence type="ECO:0000256" key="13">
    <source>
        <dbReference type="ARBA" id="ARBA00023316"/>
    </source>
</evidence>
<evidence type="ECO:0000256" key="19">
    <source>
        <dbReference type="ARBA" id="ARBA00044770"/>
    </source>
</evidence>
<keyword evidence="4" id="KW-0132">Cell division</keyword>
<evidence type="ECO:0000256" key="4">
    <source>
        <dbReference type="ARBA" id="ARBA00022618"/>
    </source>
</evidence>
<evidence type="ECO:0000256" key="15">
    <source>
        <dbReference type="ARBA" id="ARBA00033270"/>
    </source>
</evidence>
<dbReference type="EC" id="2.4.99.28" evidence="19"/>
<dbReference type="InterPro" id="IPR001182">
    <property type="entry name" value="FtsW/RodA"/>
</dbReference>
<keyword evidence="13" id="KW-0961">Cell wall biogenesis/degradation</keyword>
<dbReference type="Proteomes" id="UP000034601">
    <property type="component" value="Unassembled WGS sequence"/>
</dbReference>
<proteinExistence type="inferred from homology"/>
<comment type="similarity">
    <text evidence="16">Belongs to the SEDS family. FtsW subfamily.</text>
</comment>
<keyword evidence="7 21" id="KW-0812">Transmembrane</keyword>
<feature type="transmembrane region" description="Helical" evidence="21">
    <location>
        <begin position="97"/>
        <end position="119"/>
    </location>
</feature>
<evidence type="ECO:0000256" key="16">
    <source>
        <dbReference type="ARBA" id="ARBA00038053"/>
    </source>
</evidence>
<dbReference type="GO" id="GO:0051301">
    <property type="term" value="P:cell division"/>
    <property type="evidence" value="ECO:0007669"/>
    <property type="project" value="UniProtKB-KW"/>
</dbReference>
<feature type="transmembrane region" description="Helical" evidence="21">
    <location>
        <begin position="320"/>
        <end position="342"/>
    </location>
</feature>
<feature type="transmembrane region" description="Helical" evidence="21">
    <location>
        <begin position="288"/>
        <end position="308"/>
    </location>
</feature>
<evidence type="ECO:0000256" key="20">
    <source>
        <dbReference type="ARBA" id="ARBA00049902"/>
    </source>
</evidence>
<dbReference type="NCBIfam" id="TIGR02614">
    <property type="entry name" value="ftsW"/>
    <property type="match status" value="1"/>
</dbReference>
<dbReference type="InterPro" id="IPR013437">
    <property type="entry name" value="FtsW"/>
</dbReference>
<comment type="pathway">
    <text evidence="2">Cell wall biogenesis; peptidoglycan biosynthesis.</text>
</comment>
<dbReference type="PATRIC" id="fig|1618424.3.peg.642"/>
<dbReference type="GO" id="GO:0032153">
    <property type="term" value="C:cell division site"/>
    <property type="evidence" value="ECO:0007669"/>
    <property type="project" value="TreeGrafter"/>
</dbReference>
<evidence type="ECO:0000256" key="1">
    <source>
        <dbReference type="ARBA" id="ARBA00004651"/>
    </source>
</evidence>
<gene>
    <name evidence="22" type="ORF">UU29_C0008G0087</name>
</gene>
<evidence type="ECO:0000313" key="23">
    <source>
        <dbReference type="Proteomes" id="UP000034601"/>
    </source>
</evidence>
<evidence type="ECO:0000256" key="14">
    <source>
        <dbReference type="ARBA" id="ARBA00032370"/>
    </source>
</evidence>
<sequence length="381" mass="41935">MRRLKVPAFSKEEKKSIYQSPRVFTQQHKIDWVLLGSVIFLSLFGLLMVYDASQFEAYRDFGDKYYFIKQQVIWLLMGLGALAFFSFFDYHRLQKFALPFFIFSVLLLLLVFIPGLGISAGGAHRWLKFPGFNVQPAEIIKLSAIIFLSAIFCKSSKSFPFFVILGLVGIILGIFQKDLGSAIIFSMIAFSVYFVAEAPLAHFIGLSLISLVSAMGFILIAPYRIKRVLAFLDPFADPQGFSYHISQVLIALGSGGLLGLGVGQSRQKFAYIPEVTTDSIFSVIGEEFGFLGSLVLIFIIGFLILRGFKIAQTAVDSYGKLLAVGLTTWLGVQAVINLAAMVSLMPLTGVPLPFISYGGSALLANLVAVGILLNISKQNLR</sequence>
<evidence type="ECO:0000256" key="21">
    <source>
        <dbReference type="SAM" id="Phobius"/>
    </source>
</evidence>
<keyword evidence="6" id="KW-0808">Transferase</keyword>
<dbReference type="GO" id="GO:0009252">
    <property type="term" value="P:peptidoglycan biosynthetic process"/>
    <property type="evidence" value="ECO:0007669"/>
    <property type="project" value="UniProtKB-KW"/>
</dbReference>
<evidence type="ECO:0000256" key="10">
    <source>
        <dbReference type="ARBA" id="ARBA00022989"/>
    </source>
</evidence>
<evidence type="ECO:0000256" key="9">
    <source>
        <dbReference type="ARBA" id="ARBA00022984"/>
    </source>
</evidence>
<keyword evidence="11 21" id="KW-0472">Membrane</keyword>
<dbReference type="GO" id="GO:0008955">
    <property type="term" value="F:peptidoglycan glycosyltransferase activity"/>
    <property type="evidence" value="ECO:0007669"/>
    <property type="project" value="UniProtKB-EC"/>
</dbReference>
<keyword evidence="3" id="KW-1003">Cell membrane</keyword>
<protein>
    <recommendedName>
        <fullName evidence="17">Probable peptidoglycan glycosyltransferase FtsW</fullName>
        <ecNumber evidence="19">2.4.99.28</ecNumber>
    </recommendedName>
    <alternativeName>
        <fullName evidence="18">Cell division protein FtsW</fullName>
    </alternativeName>
    <alternativeName>
        <fullName evidence="15">Cell wall polymerase</fullName>
    </alternativeName>
    <alternativeName>
        <fullName evidence="14">Peptidoglycan polymerase</fullName>
    </alternativeName>
</protein>
<evidence type="ECO:0000256" key="17">
    <source>
        <dbReference type="ARBA" id="ARBA00041185"/>
    </source>
</evidence>
<keyword evidence="5" id="KW-0328">Glycosyltransferase</keyword>
<evidence type="ECO:0000256" key="11">
    <source>
        <dbReference type="ARBA" id="ARBA00023136"/>
    </source>
</evidence>
<evidence type="ECO:0000256" key="3">
    <source>
        <dbReference type="ARBA" id="ARBA00022475"/>
    </source>
</evidence>
<dbReference type="Pfam" id="PF01098">
    <property type="entry name" value="FTSW_RODA_SPOVE"/>
    <property type="match status" value="1"/>
</dbReference>
<keyword evidence="12" id="KW-0131">Cell cycle</keyword>
<feature type="transmembrane region" description="Helical" evidence="21">
    <location>
        <begin position="32"/>
        <end position="52"/>
    </location>
</feature>
<feature type="transmembrane region" description="Helical" evidence="21">
    <location>
        <begin position="202"/>
        <end position="221"/>
    </location>
</feature>
<dbReference type="GO" id="GO:0005886">
    <property type="term" value="C:plasma membrane"/>
    <property type="evidence" value="ECO:0007669"/>
    <property type="project" value="UniProtKB-SubCell"/>
</dbReference>
<reference evidence="22 23" key="1">
    <citation type="journal article" date="2015" name="Nature">
        <title>rRNA introns, odd ribosomes, and small enigmatic genomes across a large radiation of phyla.</title>
        <authorList>
            <person name="Brown C.T."/>
            <person name="Hug L.A."/>
            <person name="Thomas B.C."/>
            <person name="Sharon I."/>
            <person name="Castelle C.J."/>
            <person name="Singh A."/>
            <person name="Wilkins M.J."/>
            <person name="Williams K.H."/>
            <person name="Banfield J.F."/>
        </authorList>
    </citation>
    <scope>NUCLEOTIDE SEQUENCE [LARGE SCALE GENOMIC DNA]</scope>
</reference>
<dbReference type="GO" id="GO:0015648">
    <property type="term" value="F:lipid-linked peptidoglycan transporter activity"/>
    <property type="evidence" value="ECO:0007669"/>
    <property type="project" value="TreeGrafter"/>
</dbReference>
<evidence type="ECO:0000256" key="5">
    <source>
        <dbReference type="ARBA" id="ARBA00022676"/>
    </source>
</evidence>
<keyword evidence="10 21" id="KW-1133">Transmembrane helix</keyword>
<evidence type="ECO:0000256" key="6">
    <source>
        <dbReference type="ARBA" id="ARBA00022679"/>
    </source>
</evidence>
<evidence type="ECO:0000256" key="7">
    <source>
        <dbReference type="ARBA" id="ARBA00022692"/>
    </source>
</evidence>
<dbReference type="PANTHER" id="PTHR30474:SF2">
    <property type="entry name" value="PEPTIDOGLYCAN GLYCOSYLTRANSFERASE FTSW-RELATED"/>
    <property type="match status" value="1"/>
</dbReference>
<accession>A0A0G0U1I7</accession>
<comment type="caution">
    <text evidence="22">The sequence shown here is derived from an EMBL/GenBank/DDBJ whole genome shotgun (WGS) entry which is preliminary data.</text>
</comment>
<name>A0A0G0U1I7_9BACT</name>